<dbReference type="FunFam" id="3.40.50.720:FF:000053">
    <property type="entry name" value="Quinone oxidoreductase 1"/>
    <property type="match status" value="1"/>
</dbReference>
<dbReference type="EMBL" id="JABEND010000001">
    <property type="protein sequence ID" value="NNG34715.1"/>
    <property type="molecule type" value="Genomic_DNA"/>
</dbReference>
<dbReference type="InterPro" id="IPR047618">
    <property type="entry name" value="QOR-like"/>
</dbReference>
<dbReference type="InterPro" id="IPR013149">
    <property type="entry name" value="ADH-like_C"/>
</dbReference>
<dbReference type="SUPFAM" id="SSF50129">
    <property type="entry name" value="GroES-like"/>
    <property type="match status" value="1"/>
</dbReference>
<dbReference type="GO" id="GO:0035925">
    <property type="term" value="F:mRNA 3'-UTR AU-rich region binding"/>
    <property type="evidence" value="ECO:0007669"/>
    <property type="project" value="TreeGrafter"/>
</dbReference>
<dbReference type="AlphaFoldDB" id="A0A849A2D3"/>
<dbReference type="GO" id="GO:0005829">
    <property type="term" value="C:cytosol"/>
    <property type="evidence" value="ECO:0007669"/>
    <property type="project" value="TreeGrafter"/>
</dbReference>
<dbReference type="InterPro" id="IPR036291">
    <property type="entry name" value="NAD(P)-bd_dom_sf"/>
</dbReference>
<sequence>MSAADTQQVNAIQYSRTGGPDVLQYTQVPLPAPRSGEVTVDIAAAGVNFIDIYQREGRYPMQLPAVAGSEGAGTVQAVGPDVTGVRVGDRVAWESLPGSYADAVTGPADRLVAVPEHVELKQAAAVPLQGFTAHYLARDSYRIQPGDTVLIHAGAGGVGLLLTQIAKILGATVISTVSTADKAELSSRAGADHVIVGYQNIPGTVRDLTDGTGVAAVYDGVGQATFDDSLASLATRGTLVLFGAASGPVAPVDPQRLNAAGSLFLTRPTLKDHVASRDELLRRADEVFGWIADGRLTVSIGAEYPLPDAARAQDDLAARRTTGKLLLIPEH</sequence>
<accession>A0A849A2D3</accession>
<keyword evidence="1" id="KW-0521">NADP</keyword>
<dbReference type="GO" id="GO:0070402">
    <property type="term" value="F:NADPH binding"/>
    <property type="evidence" value="ECO:0007669"/>
    <property type="project" value="TreeGrafter"/>
</dbReference>
<dbReference type="RefSeq" id="WP_171198308.1">
    <property type="nucleotide sequence ID" value="NZ_JABEND010000001.1"/>
</dbReference>
<evidence type="ECO:0000256" key="2">
    <source>
        <dbReference type="ARBA" id="ARBA00023002"/>
    </source>
</evidence>
<dbReference type="Gene3D" id="3.90.180.10">
    <property type="entry name" value="Medium-chain alcohol dehydrogenases, catalytic domain"/>
    <property type="match status" value="1"/>
</dbReference>
<feature type="domain" description="Enoyl reductase (ER)" evidence="3">
    <location>
        <begin position="18"/>
        <end position="327"/>
    </location>
</feature>
<dbReference type="PANTHER" id="PTHR48106:SF13">
    <property type="entry name" value="QUINONE OXIDOREDUCTASE-RELATED"/>
    <property type="match status" value="1"/>
</dbReference>
<dbReference type="CDD" id="cd05286">
    <property type="entry name" value="QOR2"/>
    <property type="match status" value="1"/>
</dbReference>
<organism evidence="4 5">
    <name type="scientific">Nakamurella aerolata</name>
    <dbReference type="NCBI Taxonomy" id="1656892"/>
    <lineage>
        <taxon>Bacteria</taxon>
        <taxon>Bacillati</taxon>
        <taxon>Actinomycetota</taxon>
        <taxon>Actinomycetes</taxon>
        <taxon>Nakamurellales</taxon>
        <taxon>Nakamurellaceae</taxon>
        <taxon>Nakamurella</taxon>
    </lineage>
</organism>
<dbReference type="InterPro" id="IPR013154">
    <property type="entry name" value="ADH-like_N"/>
</dbReference>
<dbReference type="Pfam" id="PF08240">
    <property type="entry name" value="ADH_N"/>
    <property type="match status" value="1"/>
</dbReference>
<keyword evidence="5" id="KW-1185">Reference proteome</keyword>
<dbReference type="InterPro" id="IPR020843">
    <property type="entry name" value="ER"/>
</dbReference>
<evidence type="ECO:0000313" key="5">
    <source>
        <dbReference type="Proteomes" id="UP000562984"/>
    </source>
</evidence>
<proteinExistence type="predicted"/>
<evidence type="ECO:0000313" key="4">
    <source>
        <dbReference type="EMBL" id="NNG34715.1"/>
    </source>
</evidence>
<keyword evidence="2" id="KW-0560">Oxidoreductase</keyword>
<dbReference type="InterPro" id="IPR011032">
    <property type="entry name" value="GroES-like_sf"/>
</dbReference>
<dbReference type="Pfam" id="PF00107">
    <property type="entry name" value="ADH_zinc_N"/>
    <property type="match status" value="1"/>
</dbReference>
<evidence type="ECO:0000256" key="1">
    <source>
        <dbReference type="ARBA" id="ARBA00022857"/>
    </source>
</evidence>
<dbReference type="Gene3D" id="3.40.50.720">
    <property type="entry name" value="NAD(P)-binding Rossmann-like Domain"/>
    <property type="match status" value="1"/>
</dbReference>
<dbReference type="InterPro" id="IPR002364">
    <property type="entry name" value="Quin_OxRdtase/zeta-crystal_CS"/>
</dbReference>
<dbReference type="SMART" id="SM00829">
    <property type="entry name" value="PKS_ER"/>
    <property type="match status" value="1"/>
</dbReference>
<dbReference type="Proteomes" id="UP000562984">
    <property type="component" value="Unassembled WGS sequence"/>
</dbReference>
<dbReference type="SUPFAM" id="SSF51735">
    <property type="entry name" value="NAD(P)-binding Rossmann-fold domains"/>
    <property type="match status" value="1"/>
</dbReference>
<name>A0A849A2D3_9ACTN</name>
<protein>
    <submittedName>
        <fullName evidence="4">Quinone oxidoreductase</fullName>
    </submittedName>
</protein>
<evidence type="ECO:0000259" key="3">
    <source>
        <dbReference type="SMART" id="SM00829"/>
    </source>
</evidence>
<dbReference type="PANTHER" id="PTHR48106">
    <property type="entry name" value="QUINONE OXIDOREDUCTASE PIG3-RELATED"/>
    <property type="match status" value="1"/>
</dbReference>
<comment type="caution">
    <text evidence="4">The sequence shown here is derived from an EMBL/GenBank/DDBJ whole genome shotgun (WGS) entry which is preliminary data.</text>
</comment>
<gene>
    <name evidence="4" type="ORF">HKD39_03050</name>
</gene>
<dbReference type="GO" id="GO:0008270">
    <property type="term" value="F:zinc ion binding"/>
    <property type="evidence" value="ECO:0007669"/>
    <property type="project" value="InterPro"/>
</dbReference>
<reference evidence="4 5" key="1">
    <citation type="submission" date="2020-05" db="EMBL/GenBank/DDBJ databases">
        <title>Nakamurella sp. DB0629 isolated from air conditioner.</title>
        <authorList>
            <person name="Kim D.H."/>
            <person name="Kim D.-U."/>
        </authorList>
    </citation>
    <scope>NUCLEOTIDE SEQUENCE [LARGE SCALE GENOMIC DNA]</scope>
    <source>
        <strain evidence="4 5">DB0629</strain>
    </source>
</reference>
<dbReference type="PROSITE" id="PS01162">
    <property type="entry name" value="QOR_ZETA_CRYSTAL"/>
    <property type="match status" value="1"/>
</dbReference>
<dbReference type="GO" id="GO:0003960">
    <property type="term" value="F:quinone reductase (NADPH) activity"/>
    <property type="evidence" value="ECO:0007669"/>
    <property type="project" value="InterPro"/>
</dbReference>